<dbReference type="InterPro" id="IPR051553">
    <property type="entry name" value="Ran_GTPase-activating"/>
</dbReference>
<dbReference type="InterPro" id="IPR000408">
    <property type="entry name" value="Reg_chr_condens"/>
</dbReference>
<feature type="chain" id="PRO_5039313071" description="Copper amine oxidase-like N-terminal domain-containing protein" evidence="1">
    <location>
        <begin position="37"/>
        <end position="497"/>
    </location>
</feature>
<keyword evidence="1" id="KW-0732">Signal</keyword>
<dbReference type="AlphaFoldDB" id="A0A6C0P0A7"/>
<organism evidence="3 4">
    <name type="scientific">Paenibacillus rhizovicinus</name>
    <dbReference type="NCBI Taxonomy" id="2704463"/>
    <lineage>
        <taxon>Bacteria</taxon>
        <taxon>Bacillati</taxon>
        <taxon>Bacillota</taxon>
        <taxon>Bacilli</taxon>
        <taxon>Bacillales</taxon>
        <taxon>Paenibacillaceae</taxon>
        <taxon>Paenibacillus</taxon>
    </lineage>
</organism>
<dbReference type="Proteomes" id="UP000479114">
    <property type="component" value="Chromosome"/>
</dbReference>
<keyword evidence="4" id="KW-1185">Reference proteome</keyword>
<gene>
    <name evidence="3" type="ORF">GZH47_12870</name>
</gene>
<evidence type="ECO:0000313" key="4">
    <source>
        <dbReference type="Proteomes" id="UP000479114"/>
    </source>
</evidence>
<sequence>MTIRFKPVLVAALAAVMLPYGSAVSAAASAAATASAAAPASAAVTSAATAASKSFKQIIAGNYYSAALRADGSVWTWGRNLWGELGVLKQNQITSVAAPVRLPNLSGITAIATNGAGMQVGLKSDGTVWEWGSIVGLKASIRESALPQQVTGVTGATAAVALNSAGVALKGNGGLIVWTHEASTGKAVVKQVSGTYKWTNLVSSGDMAFALDAAGIVWEIGARTERDGTTSIVQPFRLTGIPALKQISPQSLYGQMYGIDRSGGALKWTLAPNAAYDGSKLAPANVIGKAVRIHPELKVKDIQAGMLLTEAGDVWTLEKGPAGNAGKVKGLSGIVSIASGSYHYLALDASGRVWGWGADNWNETGNVRPQKDGMVYRPVPIQQAIDVYVNGKLLVAPFPARIDNGSTSVPMKAVLQAIGGSFSVAADYSTAITYKQTTATLRNGGDFAEINGNLVSLPVVQKAFNGVEMIPVGLLKLLGIHATWDAKLGELRLTGAL</sequence>
<dbReference type="GO" id="GO:0005085">
    <property type="term" value="F:guanyl-nucleotide exchange factor activity"/>
    <property type="evidence" value="ECO:0007669"/>
    <property type="project" value="TreeGrafter"/>
</dbReference>
<dbReference type="GO" id="GO:0005737">
    <property type="term" value="C:cytoplasm"/>
    <property type="evidence" value="ECO:0007669"/>
    <property type="project" value="TreeGrafter"/>
</dbReference>
<dbReference type="PANTHER" id="PTHR45982:SF1">
    <property type="entry name" value="REGULATOR OF CHROMOSOME CONDENSATION"/>
    <property type="match status" value="1"/>
</dbReference>
<evidence type="ECO:0000256" key="1">
    <source>
        <dbReference type="SAM" id="SignalP"/>
    </source>
</evidence>
<dbReference type="PROSITE" id="PS50012">
    <property type="entry name" value="RCC1_3"/>
    <property type="match status" value="1"/>
</dbReference>
<dbReference type="InterPro" id="IPR009091">
    <property type="entry name" value="RCC1/BLIP-II"/>
</dbReference>
<evidence type="ECO:0000259" key="2">
    <source>
        <dbReference type="Pfam" id="PF07833"/>
    </source>
</evidence>
<feature type="signal peptide" evidence="1">
    <location>
        <begin position="1"/>
        <end position="36"/>
    </location>
</feature>
<dbReference type="EMBL" id="CP048286">
    <property type="protein sequence ID" value="QHW31646.1"/>
    <property type="molecule type" value="Genomic_DNA"/>
</dbReference>
<feature type="domain" description="Copper amine oxidase-like N-terminal" evidence="2">
    <location>
        <begin position="388"/>
        <end position="489"/>
    </location>
</feature>
<dbReference type="Gene3D" id="2.130.10.30">
    <property type="entry name" value="Regulator of chromosome condensation 1/beta-lactamase-inhibitor protein II"/>
    <property type="match status" value="2"/>
</dbReference>
<dbReference type="KEGG" id="prz:GZH47_12870"/>
<protein>
    <recommendedName>
        <fullName evidence="2">Copper amine oxidase-like N-terminal domain-containing protein</fullName>
    </recommendedName>
</protein>
<dbReference type="RefSeq" id="WP_162640452.1">
    <property type="nucleotide sequence ID" value="NZ_CP048286.1"/>
</dbReference>
<dbReference type="SUPFAM" id="SSF50985">
    <property type="entry name" value="RCC1/BLIP-II"/>
    <property type="match status" value="1"/>
</dbReference>
<dbReference type="PANTHER" id="PTHR45982">
    <property type="entry name" value="REGULATOR OF CHROMOSOME CONDENSATION"/>
    <property type="match status" value="1"/>
</dbReference>
<name>A0A6C0P0A7_9BACL</name>
<proteinExistence type="predicted"/>
<evidence type="ECO:0000313" key="3">
    <source>
        <dbReference type="EMBL" id="QHW31646.1"/>
    </source>
</evidence>
<dbReference type="InterPro" id="IPR012854">
    <property type="entry name" value="Cu_amine_oxidase-like_N"/>
</dbReference>
<dbReference type="Pfam" id="PF07833">
    <property type="entry name" value="Cu_amine_oxidN1"/>
    <property type="match status" value="1"/>
</dbReference>
<reference evidence="3 4" key="1">
    <citation type="submission" date="2020-02" db="EMBL/GenBank/DDBJ databases">
        <title>Paenibacillus sp. nov., isolated from rhizosphere soil of tomato.</title>
        <authorList>
            <person name="Weon H.-Y."/>
            <person name="Lee S.A."/>
        </authorList>
    </citation>
    <scope>NUCLEOTIDE SEQUENCE [LARGE SCALE GENOMIC DNA]</scope>
    <source>
        <strain evidence="3 4">14171R-81</strain>
    </source>
</reference>
<dbReference type="Pfam" id="PF00415">
    <property type="entry name" value="RCC1"/>
    <property type="match status" value="1"/>
</dbReference>
<dbReference type="Pfam" id="PF13540">
    <property type="entry name" value="RCC1_2"/>
    <property type="match status" value="1"/>
</dbReference>
<accession>A0A6C0P0A7</accession>